<proteinExistence type="predicted"/>
<comment type="caution">
    <text evidence="1">The sequence shown here is derived from an EMBL/GenBank/DDBJ whole genome shotgun (WGS) entry which is preliminary data.</text>
</comment>
<dbReference type="RefSeq" id="WP_172503493.1">
    <property type="nucleotide sequence ID" value="NZ_BLLS01000002.1"/>
</dbReference>
<evidence type="ECO:0000313" key="1">
    <source>
        <dbReference type="EMBL" id="GFH84796.1"/>
    </source>
</evidence>
<dbReference type="AlphaFoldDB" id="A0A7I9ZY42"/>
<reference evidence="1 2" key="1">
    <citation type="journal article" date="2020" name="Microbiome">
        <title>Single-cell genomics of uncultured bacteria reveals dietary fiber responders in the mouse gut microbiota.</title>
        <authorList>
            <person name="Chijiiwa R."/>
            <person name="Hosokawa M."/>
            <person name="Kogawa M."/>
            <person name="Nishikawa Y."/>
            <person name="Ide K."/>
            <person name="Sakanashi C."/>
            <person name="Takahashi K."/>
            <person name="Takeyama H."/>
        </authorList>
    </citation>
    <scope>NUCLEOTIDE SEQUENCE [LARGE SCALE GENOMIC DNA]</scope>
    <source>
        <strain evidence="1">IMSAGC_001</strain>
    </source>
</reference>
<evidence type="ECO:0000313" key="2">
    <source>
        <dbReference type="Proteomes" id="UP000491181"/>
    </source>
</evidence>
<name>A0A7I9ZY42_9BACE</name>
<organism evidence="1 2">
    <name type="scientific">Bacteroides acidifaciens</name>
    <dbReference type="NCBI Taxonomy" id="85831"/>
    <lineage>
        <taxon>Bacteria</taxon>
        <taxon>Pseudomonadati</taxon>
        <taxon>Bacteroidota</taxon>
        <taxon>Bacteroidia</taxon>
        <taxon>Bacteroidales</taxon>
        <taxon>Bacteroidaceae</taxon>
        <taxon>Bacteroides</taxon>
    </lineage>
</organism>
<accession>A0A7I9ZY42</accession>
<sequence>MTTELPGFNAVSTQTLSDVLKDILSALDDVEDANKIFSSIAEARQNTKVISTRNAITINKAMEMASGNLDMSCRDLVTQCRKLSGLLKRI</sequence>
<dbReference type="Proteomes" id="UP000491181">
    <property type="component" value="Unassembled WGS sequence"/>
</dbReference>
<dbReference type="EMBL" id="BLLS01000002">
    <property type="protein sequence ID" value="GFH84796.1"/>
    <property type="molecule type" value="Genomic_DNA"/>
</dbReference>
<protein>
    <submittedName>
        <fullName evidence="1">Uncharacterized protein</fullName>
    </submittedName>
</protein>
<gene>
    <name evidence="1" type="ORF">IMSAGC001_00191</name>
</gene>